<proteinExistence type="predicted"/>
<gene>
    <name evidence="1" type="ORF">BDN72DRAFT_782462</name>
</gene>
<organism evidence="1 2">
    <name type="scientific">Pluteus cervinus</name>
    <dbReference type="NCBI Taxonomy" id="181527"/>
    <lineage>
        <taxon>Eukaryota</taxon>
        <taxon>Fungi</taxon>
        <taxon>Dikarya</taxon>
        <taxon>Basidiomycota</taxon>
        <taxon>Agaricomycotina</taxon>
        <taxon>Agaricomycetes</taxon>
        <taxon>Agaricomycetidae</taxon>
        <taxon>Agaricales</taxon>
        <taxon>Pluteineae</taxon>
        <taxon>Pluteaceae</taxon>
        <taxon>Pluteus</taxon>
    </lineage>
</organism>
<keyword evidence="2" id="KW-1185">Reference proteome</keyword>
<feature type="non-terminal residue" evidence="1">
    <location>
        <position position="704"/>
    </location>
</feature>
<accession>A0ACD2ZYI4</accession>
<dbReference type="Proteomes" id="UP000308600">
    <property type="component" value="Unassembled WGS sequence"/>
</dbReference>
<sequence length="704" mass="79009">MNVPRPADLGRDHKLLLHTKPSGPCKSGLFCEICSNHFVYVVSIYHGRVGAVIRDGESFITSPNSSFIPQPPLGGDRSVFLREDFRYGDDDPLQWPQPFIQSLLFLSAIPFISDDNHPLAVMSNDLSSSDFAEDDNDLLSGIGKITKFKHTQLSVLSAHILDRAENFSQSTPAASVANLLGEYTHLLRLYLHRLEHVTTNFSNTRFTFRGLQRIYLYLKALLDWEETFRPRLLTNKEGAGVQVAPVIGAFTTSTELGDILYRMGIPVWFLRPSREVRNAHVRDLAGLNPPSTSLLLAPSQYQRFSIFKGRNTDPAMYGKIMYQLHTHIRYPNPFGRDVAPTNPLAPPLMSSSSPSPSSSTSSFSSLSSAPTGRLSSQKSSKRRTPCTSHDRKKRSNPQPGDPGRNKFADPPSPILPPPLPVWLSALQNINRFNLPSFHSSNDALDLSYVFPEPASLVAVTNIARRTSMFKTWLRFRPAFFYRLTNDNSNATPMPARVWKDFLTVNFLESNPDSNKKSMDNPAVSRSAKTLGYAQDFYQSLLNEDGVCVTSSSGPFLPSTWRGKPFDTLVNSDFQEILWEMNELSFRFEFMALDSRLSSDADKPFHHVDVDECFPTVESGALLVVDVTKANSGIASSILDQRGRAFLAIRTVMQKWEGRPLPPLIASTHAVAWDNIDNLEREIANFYTQSFFNLFHRAPIIPRWL</sequence>
<reference evidence="1 2" key="1">
    <citation type="journal article" date="2019" name="Nat. Ecol. Evol.">
        <title>Megaphylogeny resolves global patterns of mushroom evolution.</title>
        <authorList>
            <person name="Varga T."/>
            <person name="Krizsan K."/>
            <person name="Foldi C."/>
            <person name="Dima B."/>
            <person name="Sanchez-Garcia M."/>
            <person name="Sanchez-Ramirez S."/>
            <person name="Szollosi G.J."/>
            <person name="Szarkandi J.G."/>
            <person name="Papp V."/>
            <person name="Albert L."/>
            <person name="Andreopoulos W."/>
            <person name="Angelini C."/>
            <person name="Antonin V."/>
            <person name="Barry K.W."/>
            <person name="Bougher N.L."/>
            <person name="Buchanan P."/>
            <person name="Buyck B."/>
            <person name="Bense V."/>
            <person name="Catcheside P."/>
            <person name="Chovatia M."/>
            <person name="Cooper J."/>
            <person name="Damon W."/>
            <person name="Desjardin D."/>
            <person name="Finy P."/>
            <person name="Geml J."/>
            <person name="Haridas S."/>
            <person name="Hughes K."/>
            <person name="Justo A."/>
            <person name="Karasinski D."/>
            <person name="Kautmanova I."/>
            <person name="Kiss B."/>
            <person name="Kocsube S."/>
            <person name="Kotiranta H."/>
            <person name="LaButti K.M."/>
            <person name="Lechner B.E."/>
            <person name="Liimatainen K."/>
            <person name="Lipzen A."/>
            <person name="Lukacs Z."/>
            <person name="Mihaltcheva S."/>
            <person name="Morgado L.N."/>
            <person name="Niskanen T."/>
            <person name="Noordeloos M.E."/>
            <person name="Ohm R.A."/>
            <person name="Ortiz-Santana B."/>
            <person name="Ovrebo C."/>
            <person name="Racz N."/>
            <person name="Riley R."/>
            <person name="Savchenko A."/>
            <person name="Shiryaev A."/>
            <person name="Soop K."/>
            <person name="Spirin V."/>
            <person name="Szebenyi C."/>
            <person name="Tomsovsky M."/>
            <person name="Tulloss R.E."/>
            <person name="Uehling J."/>
            <person name="Grigoriev I.V."/>
            <person name="Vagvolgyi C."/>
            <person name="Papp T."/>
            <person name="Martin F.M."/>
            <person name="Miettinen O."/>
            <person name="Hibbett D.S."/>
            <person name="Nagy L.G."/>
        </authorList>
    </citation>
    <scope>NUCLEOTIDE SEQUENCE [LARGE SCALE GENOMIC DNA]</scope>
    <source>
        <strain evidence="1 2">NL-1719</strain>
    </source>
</reference>
<evidence type="ECO:0000313" key="2">
    <source>
        <dbReference type="Proteomes" id="UP000308600"/>
    </source>
</evidence>
<evidence type="ECO:0000313" key="1">
    <source>
        <dbReference type="EMBL" id="TFK58144.1"/>
    </source>
</evidence>
<dbReference type="EMBL" id="ML209603">
    <property type="protein sequence ID" value="TFK58144.1"/>
    <property type="molecule type" value="Genomic_DNA"/>
</dbReference>
<protein>
    <submittedName>
        <fullName evidence="1">Uncharacterized protein</fullName>
    </submittedName>
</protein>
<name>A0ACD2ZYI4_9AGAR</name>